<evidence type="ECO:0008006" key="5">
    <source>
        <dbReference type="Google" id="ProtNLM"/>
    </source>
</evidence>
<evidence type="ECO:0000256" key="2">
    <source>
        <dbReference type="SAM" id="SignalP"/>
    </source>
</evidence>
<evidence type="ECO:0000313" key="4">
    <source>
        <dbReference type="Proteomes" id="UP001597351"/>
    </source>
</evidence>
<evidence type="ECO:0000313" key="3">
    <source>
        <dbReference type="EMBL" id="MFD1946915.1"/>
    </source>
</evidence>
<accession>A0ABW4TLW3</accession>
<dbReference type="RefSeq" id="WP_343917519.1">
    <property type="nucleotide sequence ID" value="NZ_BAAAJT010000002.1"/>
</dbReference>
<feature type="signal peptide" evidence="2">
    <location>
        <begin position="1"/>
        <end position="32"/>
    </location>
</feature>
<organism evidence="3 4">
    <name type="scientific">Nocardioides aestuarii</name>
    <dbReference type="NCBI Taxonomy" id="252231"/>
    <lineage>
        <taxon>Bacteria</taxon>
        <taxon>Bacillati</taxon>
        <taxon>Actinomycetota</taxon>
        <taxon>Actinomycetes</taxon>
        <taxon>Propionibacteriales</taxon>
        <taxon>Nocardioidaceae</taxon>
        <taxon>Nocardioides</taxon>
    </lineage>
</organism>
<gene>
    <name evidence="3" type="ORF">ACFSDE_08925</name>
</gene>
<feature type="chain" id="PRO_5045694024" description="FlgD Ig-like domain-containing protein" evidence="2">
    <location>
        <begin position="33"/>
        <end position="583"/>
    </location>
</feature>
<dbReference type="EMBL" id="JBHUGD010000003">
    <property type="protein sequence ID" value="MFD1946915.1"/>
    <property type="molecule type" value="Genomic_DNA"/>
</dbReference>
<dbReference type="Proteomes" id="UP001597351">
    <property type="component" value="Unassembled WGS sequence"/>
</dbReference>
<evidence type="ECO:0000256" key="1">
    <source>
        <dbReference type="SAM" id="MobiDB-lite"/>
    </source>
</evidence>
<sequence length="583" mass="61939">MLRNHAAGAAHALITLAIAAALTVSGPGAAVAGDPVLEILDVDTSVPGHVAATVSTDAQQLRGILRRESGVSIASTGWFPVEDGTAVVEAETWGMRTSMGYVLEVISCTGTSTSGCATSSTSFVPTDVAPVVEFSDDDLLTGTEQATAVVHDEGGGELMAYYRGPFTGQLLHEGSQVLRLDHGANHVWVARCNGRLGCNSFGIEEHYAVDKGYAVGSTSPGALLPDGGPAADATVTFQVADTVPYTFRGHLLPSAHAATEGRPAVVAEDLLPVDGTISIPLDLTPLPDGGHLLVGELSRSTPTGPVVQWALARPPEVDREGPRFQFASLGADVFHPVRDGHLDEVTLSAHFYEPRSARTTLRVVHEESGTEVEVGSTDGPGGEVAGTWDGRTADGRLAPAGRWELRFAGVDELGNRTEAVAGELRLTHKRVVEVRQVFAVSARASRVDPGTSRCGRVVRDPGGWRGGLGYRTKPCGSRVSVYTSHELDVVPRGWLGGKVGVSALGRSAQHRPNTVPSEARLVLRSEWREPSRRMLAPQGWYSTRLVRRESDGDPVEWVAGVDGGAQRYDVRRFRVVFEGRALR</sequence>
<protein>
    <recommendedName>
        <fullName evidence="5">FlgD Ig-like domain-containing protein</fullName>
    </recommendedName>
</protein>
<keyword evidence="4" id="KW-1185">Reference proteome</keyword>
<feature type="region of interest" description="Disordered" evidence="1">
    <location>
        <begin position="366"/>
        <end position="393"/>
    </location>
</feature>
<proteinExistence type="predicted"/>
<keyword evidence="2" id="KW-0732">Signal</keyword>
<reference evidence="4" key="1">
    <citation type="journal article" date="2019" name="Int. J. Syst. Evol. Microbiol.">
        <title>The Global Catalogue of Microorganisms (GCM) 10K type strain sequencing project: providing services to taxonomists for standard genome sequencing and annotation.</title>
        <authorList>
            <consortium name="The Broad Institute Genomics Platform"/>
            <consortium name="The Broad Institute Genome Sequencing Center for Infectious Disease"/>
            <person name="Wu L."/>
            <person name="Ma J."/>
        </authorList>
    </citation>
    <scope>NUCLEOTIDE SEQUENCE [LARGE SCALE GENOMIC DNA]</scope>
    <source>
        <strain evidence="4">CGMCC 1.12477</strain>
    </source>
</reference>
<comment type="caution">
    <text evidence="3">The sequence shown here is derived from an EMBL/GenBank/DDBJ whole genome shotgun (WGS) entry which is preliminary data.</text>
</comment>
<name>A0ABW4TLW3_9ACTN</name>